<dbReference type="Pfam" id="PF02686">
    <property type="entry name" value="GatC"/>
    <property type="match status" value="1"/>
</dbReference>
<accession>A0A6J6K512</accession>
<dbReference type="PANTHER" id="PTHR15004">
    <property type="entry name" value="GLUTAMYL-TRNA(GLN) AMIDOTRANSFERASE SUBUNIT C, MITOCHONDRIAL"/>
    <property type="match status" value="1"/>
</dbReference>
<dbReference type="EMBL" id="CAEZWI010000004">
    <property type="protein sequence ID" value="CAB4643445.1"/>
    <property type="molecule type" value="Genomic_DNA"/>
</dbReference>
<dbReference type="EMBL" id="CAEZWD010000109">
    <property type="protein sequence ID" value="CAB4653906.1"/>
    <property type="molecule type" value="Genomic_DNA"/>
</dbReference>
<dbReference type="SUPFAM" id="SSF141000">
    <property type="entry name" value="Glu-tRNAGln amidotransferase C subunit"/>
    <property type="match status" value="1"/>
</dbReference>
<dbReference type="InterPro" id="IPR036113">
    <property type="entry name" value="Asp/Glu-ADT_sf_sub_c"/>
</dbReference>
<dbReference type="Gene3D" id="1.10.20.60">
    <property type="entry name" value="Glu-tRNAGln amidotransferase C subunit, N-terminal domain"/>
    <property type="match status" value="1"/>
</dbReference>
<dbReference type="InterPro" id="IPR003837">
    <property type="entry name" value="GatC"/>
</dbReference>
<organism evidence="1">
    <name type="scientific">freshwater metagenome</name>
    <dbReference type="NCBI Taxonomy" id="449393"/>
    <lineage>
        <taxon>unclassified sequences</taxon>
        <taxon>metagenomes</taxon>
        <taxon>ecological metagenomes</taxon>
    </lineage>
</organism>
<dbReference type="NCBIfam" id="TIGR00135">
    <property type="entry name" value="gatC"/>
    <property type="match status" value="1"/>
</dbReference>
<dbReference type="GO" id="GO:0006450">
    <property type="term" value="P:regulation of translational fidelity"/>
    <property type="evidence" value="ECO:0007669"/>
    <property type="project" value="InterPro"/>
</dbReference>
<evidence type="ECO:0000313" key="2">
    <source>
        <dbReference type="EMBL" id="CAB4653906.1"/>
    </source>
</evidence>
<dbReference type="AlphaFoldDB" id="A0A6J6K512"/>
<dbReference type="GO" id="GO:0070681">
    <property type="term" value="P:glutaminyl-tRNAGln biosynthesis via transamidation"/>
    <property type="evidence" value="ECO:0007669"/>
    <property type="project" value="TreeGrafter"/>
</dbReference>
<proteinExistence type="inferred from homology"/>
<sequence>MSGISQEDVAHLANLARINIPADQLGHYAKQLDAILNAVAEVSSLDTENVVAMSHPVPMTNVFREDIPGVSLTAAQALSGAPAVEDERFRVPRILDEE</sequence>
<protein>
    <submittedName>
        <fullName evidence="1">Unannotated protein</fullName>
    </submittedName>
</protein>
<name>A0A6J6K512_9ZZZZ</name>
<dbReference type="HAMAP" id="MF_00122">
    <property type="entry name" value="GatC"/>
    <property type="match status" value="1"/>
</dbReference>
<evidence type="ECO:0000313" key="1">
    <source>
        <dbReference type="EMBL" id="CAB4643445.1"/>
    </source>
</evidence>
<dbReference type="PANTHER" id="PTHR15004:SF0">
    <property type="entry name" value="GLUTAMYL-TRNA(GLN) AMIDOTRANSFERASE SUBUNIT C, MITOCHONDRIAL"/>
    <property type="match status" value="1"/>
</dbReference>
<reference evidence="1" key="1">
    <citation type="submission" date="2020-05" db="EMBL/GenBank/DDBJ databases">
        <authorList>
            <person name="Chiriac C."/>
            <person name="Salcher M."/>
            <person name="Ghai R."/>
            <person name="Kavagutti S V."/>
        </authorList>
    </citation>
    <scope>NUCLEOTIDE SEQUENCE</scope>
</reference>
<gene>
    <name evidence="2" type="ORF">UFOPK2171_00797</name>
    <name evidence="1" type="ORF">UFOPK2237_00067</name>
</gene>